<protein>
    <submittedName>
        <fullName evidence="9">MFS transporter</fullName>
    </submittedName>
</protein>
<feature type="domain" description="Major facilitator superfamily (MFS) profile" evidence="8">
    <location>
        <begin position="26"/>
        <end position="484"/>
    </location>
</feature>
<feature type="transmembrane region" description="Helical" evidence="7">
    <location>
        <begin position="242"/>
        <end position="260"/>
    </location>
</feature>
<evidence type="ECO:0000256" key="6">
    <source>
        <dbReference type="ARBA" id="ARBA00023136"/>
    </source>
</evidence>
<comment type="caution">
    <text evidence="9">The sequence shown here is derived from an EMBL/GenBank/DDBJ whole genome shotgun (WGS) entry which is preliminary data.</text>
</comment>
<evidence type="ECO:0000313" key="10">
    <source>
        <dbReference type="Proteomes" id="UP001589532"/>
    </source>
</evidence>
<keyword evidence="4 7" id="KW-0812">Transmembrane</keyword>
<dbReference type="PROSITE" id="PS00216">
    <property type="entry name" value="SUGAR_TRANSPORT_1"/>
    <property type="match status" value="1"/>
</dbReference>
<dbReference type="Pfam" id="PF07690">
    <property type="entry name" value="MFS_1"/>
    <property type="match status" value="1"/>
</dbReference>
<dbReference type="InterPro" id="IPR005829">
    <property type="entry name" value="Sugar_transporter_CS"/>
</dbReference>
<evidence type="ECO:0000256" key="5">
    <source>
        <dbReference type="ARBA" id="ARBA00022989"/>
    </source>
</evidence>
<reference evidence="9 10" key="1">
    <citation type="submission" date="2024-09" db="EMBL/GenBank/DDBJ databases">
        <authorList>
            <person name="Sun Q."/>
            <person name="Mori K."/>
        </authorList>
    </citation>
    <scope>NUCLEOTIDE SEQUENCE [LARGE SCALE GENOMIC DNA]</scope>
    <source>
        <strain evidence="9 10">JCM 3143</strain>
    </source>
</reference>
<feature type="transmembrane region" description="Helical" evidence="7">
    <location>
        <begin position="316"/>
        <end position="334"/>
    </location>
</feature>
<organism evidence="9 10">
    <name type="scientific">Nonomuraea helvata</name>
    <dbReference type="NCBI Taxonomy" id="37484"/>
    <lineage>
        <taxon>Bacteria</taxon>
        <taxon>Bacillati</taxon>
        <taxon>Actinomycetota</taxon>
        <taxon>Actinomycetes</taxon>
        <taxon>Streptosporangiales</taxon>
        <taxon>Streptosporangiaceae</taxon>
        <taxon>Nonomuraea</taxon>
    </lineage>
</organism>
<keyword evidence="6 7" id="KW-0472">Membrane</keyword>
<dbReference type="Proteomes" id="UP001589532">
    <property type="component" value="Unassembled WGS sequence"/>
</dbReference>
<proteinExistence type="predicted"/>
<evidence type="ECO:0000256" key="3">
    <source>
        <dbReference type="ARBA" id="ARBA00022475"/>
    </source>
</evidence>
<feature type="transmembrane region" description="Helical" evidence="7">
    <location>
        <begin position="95"/>
        <end position="116"/>
    </location>
</feature>
<dbReference type="CDD" id="cd17321">
    <property type="entry name" value="MFS_MMR_MDR_like"/>
    <property type="match status" value="1"/>
</dbReference>
<feature type="transmembrane region" description="Helical" evidence="7">
    <location>
        <begin position="458"/>
        <end position="480"/>
    </location>
</feature>
<feature type="transmembrane region" description="Helical" evidence="7">
    <location>
        <begin position="213"/>
        <end position="236"/>
    </location>
</feature>
<feature type="transmembrane region" description="Helical" evidence="7">
    <location>
        <begin position="346"/>
        <end position="365"/>
    </location>
</feature>
<dbReference type="PANTHER" id="PTHR42718">
    <property type="entry name" value="MAJOR FACILITATOR SUPERFAMILY MULTIDRUG TRANSPORTER MFSC"/>
    <property type="match status" value="1"/>
</dbReference>
<feature type="transmembrane region" description="Helical" evidence="7">
    <location>
        <begin position="24"/>
        <end position="44"/>
    </location>
</feature>
<keyword evidence="10" id="KW-1185">Reference proteome</keyword>
<feature type="transmembrane region" description="Helical" evidence="7">
    <location>
        <begin position="64"/>
        <end position="83"/>
    </location>
</feature>
<evidence type="ECO:0000256" key="2">
    <source>
        <dbReference type="ARBA" id="ARBA00022448"/>
    </source>
</evidence>
<feature type="transmembrane region" description="Helical" evidence="7">
    <location>
        <begin position="122"/>
        <end position="140"/>
    </location>
</feature>
<dbReference type="InterPro" id="IPR011701">
    <property type="entry name" value="MFS"/>
</dbReference>
<dbReference type="InterPro" id="IPR020846">
    <property type="entry name" value="MFS_dom"/>
</dbReference>
<dbReference type="PROSITE" id="PS50850">
    <property type="entry name" value="MFS"/>
    <property type="match status" value="1"/>
</dbReference>
<evidence type="ECO:0000259" key="8">
    <source>
        <dbReference type="PROSITE" id="PS50850"/>
    </source>
</evidence>
<dbReference type="Gene3D" id="1.20.1720.10">
    <property type="entry name" value="Multidrug resistance protein D"/>
    <property type="match status" value="1"/>
</dbReference>
<comment type="subcellular location">
    <subcellularLocation>
        <location evidence="1">Cell membrane</location>
        <topology evidence="1">Multi-pass membrane protein</topology>
    </subcellularLocation>
</comment>
<evidence type="ECO:0000256" key="4">
    <source>
        <dbReference type="ARBA" id="ARBA00022692"/>
    </source>
</evidence>
<feature type="transmembrane region" description="Helical" evidence="7">
    <location>
        <begin position="371"/>
        <end position="390"/>
    </location>
</feature>
<feature type="transmembrane region" description="Helical" evidence="7">
    <location>
        <begin position="179"/>
        <end position="201"/>
    </location>
</feature>
<name>A0ABV5SJY3_9ACTN</name>
<evidence type="ECO:0000256" key="1">
    <source>
        <dbReference type="ARBA" id="ARBA00004651"/>
    </source>
</evidence>
<dbReference type="Gene3D" id="1.20.1250.20">
    <property type="entry name" value="MFS general substrate transporter like domains"/>
    <property type="match status" value="1"/>
</dbReference>
<feature type="transmembrane region" description="Helical" evidence="7">
    <location>
        <begin position="281"/>
        <end position="304"/>
    </location>
</feature>
<keyword evidence="3" id="KW-1003">Cell membrane</keyword>
<accession>A0ABV5SJY3</accession>
<dbReference type="EMBL" id="JBHMBW010000099">
    <property type="protein sequence ID" value="MFB9630716.1"/>
    <property type="molecule type" value="Genomic_DNA"/>
</dbReference>
<dbReference type="InterPro" id="IPR036259">
    <property type="entry name" value="MFS_trans_sf"/>
</dbReference>
<keyword evidence="5 7" id="KW-1133">Transmembrane helix</keyword>
<sequence length="498" mass="51025">MTDARPGRTGESRPRGRGRPERRWLALVVIATAQLMTALDATIVNIALPSAQRTLEFSDGQRQWVVTAYTVCFAGLLLFGGRVADAVGRRRSFQIGVAGLGLASLIAGLAPTLPVLAAGRALQGAFAALIAPTVLSLLAVTFTDQRERTRAFAIYGAVASSGAAAGLLAGGVLTDYLDWRWCLFVNVAIAGAVLTAGRLVLPDPPRFGSAGLDAASAVLATGGLAAVVLGCSQAAAGGWAQPTVFGALLGGAAMVAAFALRQARIPDPLLPLRILADRSRAGAYLAVATAVVGSFGMFLLLTYHLQVVLHYSPVRAGLAVLPMTLANALSGYQLGNRLMPRLPPRILIAGGLLVAATGLALITRLTPHSGYLATILPAQILIGSGMGALFPPAYQIAIHGVTQQDAGVASAVINAATQVGSSIGTAILNTLAVTATATYLATHPTALSLHRAALIHGYATATAWATGLLAAMAVLVYLLIPAARPQPATQTQPAKEGN</sequence>
<dbReference type="PANTHER" id="PTHR42718:SF46">
    <property type="entry name" value="BLR6921 PROTEIN"/>
    <property type="match status" value="1"/>
</dbReference>
<feature type="transmembrane region" description="Helical" evidence="7">
    <location>
        <begin position="152"/>
        <end position="173"/>
    </location>
</feature>
<keyword evidence="2" id="KW-0813">Transport</keyword>
<evidence type="ECO:0000313" key="9">
    <source>
        <dbReference type="EMBL" id="MFB9630716.1"/>
    </source>
</evidence>
<evidence type="ECO:0000256" key="7">
    <source>
        <dbReference type="SAM" id="Phobius"/>
    </source>
</evidence>
<dbReference type="SUPFAM" id="SSF103473">
    <property type="entry name" value="MFS general substrate transporter"/>
    <property type="match status" value="1"/>
</dbReference>
<gene>
    <name evidence="9" type="ORF">ACFFSA_47225</name>
</gene>
<dbReference type="RefSeq" id="WP_344993564.1">
    <property type="nucleotide sequence ID" value="NZ_BAAAXV010000008.1"/>
</dbReference>